<dbReference type="EMBL" id="CVTF01000018">
    <property type="protein sequence ID" value="CRY98755.1"/>
    <property type="molecule type" value="Genomic_DNA"/>
</dbReference>
<accession>A0A0H5QBV9</accession>
<dbReference type="AlphaFoldDB" id="A0A0H5QBV9"/>
<name>A0A0H5QBV9_NEIMI</name>
<organism evidence="1 2">
    <name type="scientific">Neisseria meningitidis serogroup B</name>
    <dbReference type="NCBI Taxonomy" id="491"/>
    <lineage>
        <taxon>Bacteria</taxon>
        <taxon>Pseudomonadati</taxon>
        <taxon>Pseudomonadota</taxon>
        <taxon>Betaproteobacteria</taxon>
        <taxon>Neisseriales</taxon>
        <taxon>Neisseriaceae</taxon>
        <taxon>Neisseria</taxon>
    </lineage>
</organism>
<protein>
    <submittedName>
        <fullName evidence="1">Uncharacterized protein</fullName>
    </submittedName>
</protein>
<sequence length="65" mass="7128">MSDPILDALARIENKTDQTLKNQKEMQAEIAQIRQDTKRTAITFGALGGGVITVGWELLKAKMGL</sequence>
<dbReference type="Proteomes" id="UP000182715">
    <property type="component" value="Unassembled WGS sequence"/>
</dbReference>
<evidence type="ECO:0000313" key="1">
    <source>
        <dbReference type="EMBL" id="CRY98755.1"/>
    </source>
</evidence>
<reference evidence="1 2" key="1">
    <citation type="submission" date="2014-11" db="EMBL/GenBank/DDBJ databases">
        <authorList>
            <person name="Diene M.Seydina."/>
        </authorList>
    </citation>
    <scope>NUCLEOTIDE SEQUENCE [LARGE SCALE GENOMIC DNA]</scope>
    <source>
        <strain evidence="1 2">Neisseria meningitidis CHUV</strain>
    </source>
</reference>
<proteinExistence type="predicted"/>
<evidence type="ECO:0000313" key="2">
    <source>
        <dbReference type="Proteomes" id="UP000182715"/>
    </source>
</evidence>